<gene>
    <name evidence="3" type="ORF">HETIRDRAFT_233377</name>
</gene>
<dbReference type="EMBL" id="KI925460">
    <property type="protein sequence ID" value="ETW79417.1"/>
    <property type="molecule type" value="Genomic_DNA"/>
</dbReference>
<protein>
    <recommendedName>
        <fullName evidence="2">DUF6534 domain-containing protein</fullName>
    </recommendedName>
</protein>
<keyword evidence="1" id="KW-0812">Transmembrane</keyword>
<keyword evidence="1" id="KW-0472">Membrane</keyword>
<dbReference type="PANTHER" id="PTHR40465">
    <property type="entry name" value="CHROMOSOME 1, WHOLE GENOME SHOTGUN SEQUENCE"/>
    <property type="match status" value="1"/>
</dbReference>
<sequence length="95" mass="10770">RTNRAIDLLIEYALNTSLLTTMFAIATLITFVTMDKTLVYTPFFMILVRLYSCSFMSTLNSRDVVRQELDGSGSEVVDLSRMSAMEGTESQLREE</sequence>
<dbReference type="STRING" id="747525.W4K0U6"/>
<dbReference type="OrthoDB" id="3260301at2759"/>
<dbReference type="RefSeq" id="XP_009548004.1">
    <property type="nucleotide sequence ID" value="XM_009549709.1"/>
</dbReference>
<reference evidence="3 4" key="1">
    <citation type="journal article" date="2012" name="New Phytol.">
        <title>Insight into trade-off between wood decay and parasitism from the genome of a fungal forest pathogen.</title>
        <authorList>
            <person name="Olson A."/>
            <person name="Aerts A."/>
            <person name="Asiegbu F."/>
            <person name="Belbahri L."/>
            <person name="Bouzid O."/>
            <person name="Broberg A."/>
            <person name="Canback B."/>
            <person name="Coutinho P.M."/>
            <person name="Cullen D."/>
            <person name="Dalman K."/>
            <person name="Deflorio G."/>
            <person name="van Diepen L.T."/>
            <person name="Dunand C."/>
            <person name="Duplessis S."/>
            <person name="Durling M."/>
            <person name="Gonthier P."/>
            <person name="Grimwood J."/>
            <person name="Fossdal C.G."/>
            <person name="Hansson D."/>
            <person name="Henrissat B."/>
            <person name="Hietala A."/>
            <person name="Himmelstrand K."/>
            <person name="Hoffmeister D."/>
            <person name="Hogberg N."/>
            <person name="James T.Y."/>
            <person name="Karlsson M."/>
            <person name="Kohler A."/>
            <person name="Kues U."/>
            <person name="Lee Y.H."/>
            <person name="Lin Y.C."/>
            <person name="Lind M."/>
            <person name="Lindquist E."/>
            <person name="Lombard V."/>
            <person name="Lucas S."/>
            <person name="Lunden K."/>
            <person name="Morin E."/>
            <person name="Murat C."/>
            <person name="Park J."/>
            <person name="Raffaello T."/>
            <person name="Rouze P."/>
            <person name="Salamov A."/>
            <person name="Schmutz J."/>
            <person name="Solheim H."/>
            <person name="Stahlberg J."/>
            <person name="Velez H."/>
            <person name="de Vries R.P."/>
            <person name="Wiebenga A."/>
            <person name="Woodward S."/>
            <person name="Yakovlev I."/>
            <person name="Garbelotto M."/>
            <person name="Martin F."/>
            <person name="Grigoriev I.V."/>
            <person name="Stenlid J."/>
        </authorList>
    </citation>
    <scope>NUCLEOTIDE SEQUENCE [LARGE SCALE GENOMIC DNA]</scope>
    <source>
        <strain evidence="3 4">TC 32-1</strain>
    </source>
</reference>
<name>W4K0U6_HETIT</name>
<evidence type="ECO:0000313" key="3">
    <source>
        <dbReference type="EMBL" id="ETW79417.1"/>
    </source>
</evidence>
<dbReference type="Proteomes" id="UP000030671">
    <property type="component" value="Unassembled WGS sequence"/>
</dbReference>
<dbReference type="InterPro" id="IPR045339">
    <property type="entry name" value="DUF6534"/>
</dbReference>
<evidence type="ECO:0000259" key="2">
    <source>
        <dbReference type="Pfam" id="PF20152"/>
    </source>
</evidence>
<accession>W4K0U6</accession>
<feature type="non-terminal residue" evidence="3">
    <location>
        <position position="1"/>
    </location>
</feature>
<proteinExistence type="predicted"/>
<dbReference type="KEGG" id="hir:HETIRDRAFT_233377"/>
<organism evidence="3 4">
    <name type="scientific">Heterobasidion irregulare (strain TC 32-1)</name>
    <dbReference type="NCBI Taxonomy" id="747525"/>
    <lineage>
        <taxon>Eukaryota</taxon>
        <taxon>Fungi</taxon>
        <taxon>Dikarya</taxon>
        <taxon>Basidiomycota</taxon>
        <taxon>Agaricomycotina</taxon>
        <taxon>Agaricomycetes</taxon>
        <taxon>Russulales</taxon>
        <taxon>Bondarzewiaceae</taxon>
        <taxon>Heterobasidion</taxon>
        <taxon>Heterobasidion annosum species complex</taxon>
    </lineage>
</organism>
<dbReference type="Pfam" id="PF20152">
    <property type="entry name" value="DUF6534"/>
    <property type="match status" value="1"/>
</dbReference>
<evidence type="ECO:0000313" key="4">
    <source>
        <dbReference type="Proteomes" id="UP000030671"/>
    </source>
</evidence>
<feature type="transmembrane region" description="Helical" evidence="1">
    <location>
        <begin position="12"/>
        <end position="32"/>
    </location>
</feature>
<evidence type="ECO:0000256" key="1">
    <source>
        <dbReference type="SAM" id="Phobius"/>
    </source>
</evidence>
<dbReference type="GeneID" id="20668730"/>
<feature type="transmembrane region" description="Helical" evidence="1">
    <location>
        <begin position="38"/>
        <end position="59"/>
    </location>
</feature>
<dbReference type="HOGENOM" id="CLU_142978_0_0_1"/>
<dbReference type="AlphaFoldDB" id="W4K0U6"/>
<keyword evidence="4" id="KW-1185">Reference proteome</keyword>
<feature type="non-terminal residue" evidence="3">
    <location>
        <position position="95"/>
    </location>
</feature>
<dbReference type="InParanoid" id="W4K0U6"/>
<dbReference type="PANTHER" id="PTHR40465:SF1">
    <property type="entry name" value="DUF6534 DOMAIN-CONTAINING PROTEIN"/>
    <property type="match status" value="1"/>
</dbReference>
<keyword evidence="1" id="KW-1133">Transmembrane helix</keyword>
<dbReference type="eggNOG" id="ENOG502RQWH">
    <property type="taxonomic scope" value="Eukaryota"/>
</dbReference>
<feature type="domain" description="DUF6534" evidence="2">
    <location>
        <begin position="2"/>
        <end position="63"/>
    </location>
</feature>